<dbReference type="NCBIfam" id="TIGR00377">
    <property type="entry name" value="ant_ant_sig"/>
    <property type="match status" value="1"/>
</dbReference>
<proteinExistence type="inferred from homology"/>
<gene>
    <name evidence="3" type="ORF">HF854_09880</name>
</gene>
<evidence type="ECO:0000256" key="1">
    <source>
        <dbReference type="ARBA" id="ARBA00009013"/>
    </source>
</evidence>
<dbReference type="InterPro" id="IPR036513">
    <property type="entry name" value="STAS_dom_sf"/>
</dbReference>
<dbReference type="PANTHER" id="PTHR33495">
    <property type="entry name" value="ANTI-SIGMA FACTOR ANTAGONIST TM_1081-RELATED-RELATED"/>
    <property type="match status" value="1"/>
</dbReference>
<comment type="caution">
    <text evidence="3">The sequence shown here is derived from an EMBL/GenBank/DDBJ whole genome shotgun (WGS) entry which is preliminary data.</text>
</comment>
<reference evidence="3 4" key="1">
    <citation type="submission" date="2020-04" db="EMBL/GenBank/DDBJ databases">
        <authorList>
            <person name="Hitch T.C.A."/>
            <person name="Wylensek D."/>
            <person name="Clavel T."/>
        </authorList>
    </citation>
    <scope>NUCLEOTIDE SEQUENCE [LARGE SCALE GENOMIC DNA]</scope>
    <source>
        <strain evidence="3 4">PG-251-APC-1</strain>
    </source>
</reference>
<dbReference type="Proteomes" id="UP000522333">
    <property type="component" value="Unassembled WGS sequence"/>
</dbReference>
<dbReference type="PROSITE" id="PS50801">
    <property type="entry name" value="STAS"/>
    <property type="match status" value="1"/>
</dbReference>
<dbReference type="CDD" id="cd07043">
    <property type="entry name" value="STAS_anti-anti-sigma_factors"/>
    <property type="match status" value="1"/>
</dbReference>
<dbReference type="RefSeq" id="WP_168936127.1">
    <property type="nucleotide sequence ID" value="NZ_CAJKKT010000007.1"/>
</dbReference>
<evidence type="ECO:0000256" key="2">
    <source>
        <dbReference type="RuleBase" id="RU003749"/>
    </source>
</evidence>
<protein>
    <recommendedName>
        <fullName evidence="2">Anti-sigma factor antagonist</fullName>
    </recommendedName>
</protein>
<evidence type="ECO:0000313" key="3">
    <source>
        <dbReference type="EMBL" id="NME52814.1"/>
    </source>
</evidence>
<dbReference type="AlphaFoldDB" id="A0A848CH35"/>
<comment type="similarity">
    <text evidence="1 2">Belongs to the anti-sigma-factor antagonist family.</text>
</comment>
<accession>A0A848CH35</accession>
<dbReference type="InterPro" id="IPR002645">
    <property type="entry name" value="STAS_dom"/>
</dbReference>
<dbReference type="Gene3D" id="3.30.750.24">
    <property type="entry name" value="STAS domain"/>
    <property type="match status" value="1"/>
</dbReference>
<dbReference type="EMBL" id="JABAFY010000043">
    <property type="protein sequence ID" value="NME52814.1"/>
    <property type="molecule type" value="Genomic_DNA"/>
</dbReference>
<dbReference type="Pfam" id="PF01740">
    <property type="entry name" value="STAS"/>
    <property type="match status" value="1"/>
</dbReference>
<dbReference type="GO" id="GO:0043856">
    <property type="term" value="F:anti-sigma factor antagonist activity"/>
    <property type="evidence" value="ECO:0007669"/>
    <property type="project" value="InterPro"/>
</dbReference>
<dbReference type="PANTHER" id="PTHR33495:SF14">
    <property type="entry name" value="ANTI-SIGMA FACTOR ANTAGONIST"/>
    <property type="match status" value="1"/>
</dbReference>
<name>A0A848CH35_9BACT</name>
<organism evidence="3 4">
    <name type="scientific">Desulfovibrio piger</name>
    <dbReference type="NCBI Taxonomy" id="901"/>
    <lineage>
        <taxon>Bacteria</taxon>
        <taxon>Pseudomonadati</taxon>
        <taxon>Thermodesulfobacteriota</taxon>
        <taxon>Desulfovibrionia</taxon>
        <taxon>Desulfovibrionales</taxon>
        <taxon>Desulfovibrionaceae</taxon>
        <taxon>Desulfovibrio</taxon>
    </lineage>
</organism>
<sequence length="112" mass="11988">MEVIVTEQDGIAIVELAGRMDATTTPEFENATRALLEAGKQRLLIDMSRLEYISSAGLRGILGLVKALKACAGKLAFCSLQPMTAEVFRISGFNAMLTVRDSRQEALAALAG</sequence>
<dbReference type="SUPFAM" id="SSF52091">
    <property type="entry name" value="SpoIIaa-like"/>
    <property type="match status" value="1"/>
</dbReference>
<dbReference type="InterPro" id="IPR003658">
    <property type="entry name" value="Anti-sigma_ant"/>
</dbReference>
<evidence type="ECO:0000313" key="4">
    <source>
        <dbReference type="Proteomes" id="UP000522333"/>
    </source>
</evidence>